<comment type="caution">
    <text evidence="2">The sequence shown here is derived from an EMBL/GenBank/DDBJ whole genome shotgun (WGS) entry which is preliminary data.</text>
</comment>
<keyword evidence="1" id="KW-0812">Transmembrane</keyword>
<dbReference type="RefSeq" id="WP_066754038.1">
    <property type="nucleotide sequence ID" value="NZ_JBHUMB010000005.1"/>
</dbReference>
<evidence type="ECO:0000313" key="3">
    <source>
        <dbReference type="Proteomes" id="UP001597418"/>
    </source>
</evidence>
<evidence type="ECO:0000256" key="1">
    <source>
        <dbReference type="SAM" id="Phobius"/>
    </source>
</evidence>
<name>A0ABW5U8Z2_9SPHI</name>
<evidence type="ECO:0000313" key="2">
    <source>
        <dbReference type="EMBL" id="MFD2742381.1"/>
    </source>
</evidence>
<feature type="transmembrane region" description="Helical" evidence="1">
    <location>
        <begin position="127"/>
        <end position="151"/>
    </location>
</feature>
<dbReference type="EMBL" id="JBHUMB010000005">
    <property type="protein sequence ID" value="MFD2742381.1"/>
    <property type="molecule type" value="Genomic_DNA"/>
</dbReference>
<protein>
    <submittedName>
        <fullName evidence="2">Uncharacterized protein</fullName>
    </submittedName>
</protein>
<gene>
    <name evidence="2" type="ORF">ACFSQ6_03145</name>
</gene>
<sequence>MKRFLRSVFNRVNIRPIISEHVNSFYDNNILVNEHRKVIPFTDIVLFLGIPGLFSGILIGIFNISFDKDIINILITSLSIFIGLLLSLLVLLFDLGRKENEQLHALPSDPVAHIDKAKKKVALIREVFSQVIFSVVLSAGAILSTMSTQVIKFDSDIVLPESKIIDGITFAYFYASHFLSIFLICEFIITLLMILKRFKILFDLEFPSSTER</sequence>
<reference evidence="3" key="1">
    <citation type="journal article" date="2019" name="Int. J. Syst. Evol. Microbiol.">
        <title>The Global Catalogue of Microorganisms (GCM) 10K type strain sequencing project: providing services to taxonomists for standard genome sequencing and annotation.</title>
        <authorList>
            <consortium name="The Broad Institute Genomics Platform"/>
            <consortium name="The Broad Institute Genome Sequencing Center for Infectious Disease"/>
            <person name="Wu L."/>
            <person name="Ma J."/>
        </authorList>
    </citation>
    <scope>NUCLEOTIDE SEQUENCE [LARGE SCALE GENOMIC DNA]</scope>
    <source>
        <strain evidence="3">KCTC 42247</strain>
    </source>
</reference>
<feature type="transmembrane region" description="Helical" evidence="1">
    <location>
        <begin position="171"/>
        <end position="195"/>
    </location>
</feature>
<dbReference type="Proteomes" id="UP001597418">
    <property type="component" value="Unassembled WGS sequence"/>
</dbReference>
<accession>A0ABW5U8Z2</accession>
<keyword evidence="1" id="KW-1133">Transmembrane helix</keyword>
<feature type="transmembrane region" description="Helical" evidence="1">
    <location>
        <begin position="70"/>
        <end position="93"/>
    </location>
</feature>
<feature type="transmembrane region" description="Helical" evidence="1">
    <location>
        <begin position="44"/>
        <end position="64"/>
    </location>
</feature>
<proteinExistence type="predicted"/>
<keyword evidence="1" id="KW-0472">Membrane</keyword>
<organism evidence="2 3">
    <name type="scientific">Sphingobacterium populi</name>
    <dbReference type="NCBI Taxonomy" id="1812824"/>
    <lineage>
        <taxon>Bacteria</taxon>
        <taxon>Pseudomonadati</taxon>
        <taxon>Bacteroidota</taxon>
        <taxon>Sphingobacteriia</taxon>
        <taxon>Sphingobacteriales</taxon>
        <taxon>Sphingobacteriaceae</taxon>
        <taxon>Sphingobacterium</taxon>
    </lineage>
</organism>
<keyword evidence="3" id="KW-1185">Reference proteome</keyword>